<dbReference type="InterPro" id="IPR032495">
    <property type="entry name" value="Phage_TTP_11"/>
</dbReference>
<organism evidence="1 2">
    <name type="scientific">Bordetella genomosp. 9</name>
    <dbReference type="NCBI Taxonomy" id="1416803"/>
    <lineage>
        <taxon>Bacteria</taxon>
        <taxon>Pseudomonadati</taxon>
        <taxon>Pseudomonadota</taxon>
        <taxon>Betaproteobacteria</taxon>
        <taxon>Burkholderiales</taxon>
        <taxon>Alcaligenaceae</taxon>
        <taxon>Bordetella</taxon>
    </lineage>
</organism>
<keyword evidence="2" id="KW-1185">Reference proteome</keyword>
<dbReference type="EMBL" id="CP021109">
    <property type="protein sequence ID" value="ARP86296.1"/>
    <property type="molecule type" value="Genomic_DNA"/>
</dbReference>
<protein>
    <recommendedName>
        <fullName evidence="3">Phage tail protein</fullName>
    </recommendedName>
</protein>
<dbReference type="Pfam" id="PF16460">
    <property type="entry name" value="Phage_TTP_11"/>
    <property type="match status" value="1"/>
</dbReference>
<accession>A0A1W6YZ14</accession>
<reference evidence="1 2" key="1">
    <citation type="submission" date="2017-05" db="EMBL/GenBank/DDBJ databases">
        <title>Complete and WGS of Bordetella genogroups.</title>
        <authorList>
            <person name="Spilker T."/>
            <person name="LiPuma J."/>
        </authorList>
    </citation>
    <scope>NUCLEOTIDE SEQUENCE [LARGE SCALE GENOMIC DNA]</scope>
    <source>
        <strain evidence="1 2">AU17164</strain>
    </source>
</reference>
<evidence type="ECO:0008006" key="3">
    <source>
        <dbReference type="Google" id="ProtNLM"/>
    </source>
</evidence>
<sequence>MPIKSQGTELFYVKPGDTPTLVKLHCPTGITGLGGAADQIETTCLSDTDDKQYTRGLGNPGQVSAPVNFDPQQVSHQDMFALKASGETLQWIIALSDGTAAPTLTGSTITPPTDRTSIQFSAYIADWALDIAANDIVKGTLTLQRSGSVTLTPKA</sequence>
<dbReference type="Proteomes" id="UP000194139">
    <property type="component" value="Chromosome"/>
</dbReference>
<name>A0A1W6YZ14_9BORD</name>
<dbReference type="Gene3D" id="4.10.410.40">
    <property type="match status" value="1"/>
</dbReference>
<dbReference type="RefSeq" id="WP_086072133.1">
    <property type="nucleotide sequence ID" value="NZ_CP021109.1"/>
</dbReference>
<evidence type="ECO:0000313" key="2">
    <source>
        <dbReference type="Proteomes" id="UP000194139"/>
    </source>
</evidence>
<evidence type="ECO:0000313" key="1">
    <source>
        <dbReference type="EMBL" id="ARP86296.1"/>
    </source>
</evidence>
<gene>
    <name evidence="1" type="ORF">CAL13_08865</name>
</gene>
<dbReference type="AlphaFoldDB" id="A0A1W6YZ14"/>
<proteinExistence type="predicted"/>